<feature type="domain" description="Expansin-like EG45" evidence="3">
    <location>
        <begin position="44"/>
        <end position="127"/>
    </location>
</feature>
<evidence type="ECO:0000259" key="3">
    <source>
        <dbReference type="PROSITE" id="PS50842"/>
    </source>
</evidence>
<comment type="caution">
    <text evidence="5">The sequence shown here is derived from an EMBL/GenBank/DDBJ whole genome shotgun (WGS) entry which is preliminary data.</text>
</comment>
<dbReference type="PRINTS" id="PR01225">
    <property type="entry name" value="EXPANSNFAMLY"/>
</dbReference>
<sequence>MKMEMAILAKLRYKVKGAWLPLQQSHGAKLGWLELKTFVTRVSRGACGYGNAVGEAPFNSKIAPGGPSLFQSGAGCGTCYGVKCTGNVACLGNPMTLVITDQYPGGPCLAESIHFDWTGTAFGAMAKSDGDGDLDAVEDQEAKGKDSSSAQWLPMQGDSGVLFGNSGSPLNGPLSVKLATPSKRTLVATNVIPAGWVPDWSQLSLTTMMHM</sequence>
<feature type="domain" description="Expansin-like CBD" evidence="4">
    <location>
        <begin position="129"/>
        <end position="204"/>
    </location>
</feature>
<reference evidence="5 6" key="1">
    <citation type="submission" date="2023-12" db="EMBL/GenBank/DDBJ databases">
        <title>A high-quality genome assembly for Dillenia turbinata (Dilleniales).</title>
        <authorList>
            <person name="Chanderbali A."/>
        </authorList>
    </citation>
    <scope>NUCLEOTIDE SEQUENCE [LARGE SCALE GENOMIC DNA]</scope>
    <source>
        <strain evidence="5">LSX21</strain>
        <tissue evidence="5">Leaf</tissue>
    </source>
</reference>
<dbReference type="GO" id="GO:0005576">
    <property type="term" value="C:extracellular region"/>
    <property type="evidence" value="ECO:0007669"/>
    <property type="project" value="InterPro"/>
</dbReference>
<name>A0AAN8Z4F8_9MAGN</name>
<comment type="similarity">
    <text evidence="1">Belongs to the expansin family.</text>
</comment>
<dbReference type="Gene3D" id="2.40.40.10">
    <property type="entry name" value="RlpA-like domain"/>
    <property type="match status" value="1"/>
</dbReference>
<dbReference type="PANTHER" id="PTHR31692:SF56">
    <property type="entry name" value="EXPANSIN-B2-RELATED"/>
    <property type="match status" value="1"/>
</dbReference>
<evidence type="ECO:0000256" key="1">
    <source>
        <dbReference type="RuleBase" id="RU003460"/>
    </source>
</evidence>
<evidence type="ECO:0000259" key="4">
    <source>
        <dbReference type="PROSITE" id="PS50843"/>
    </source>
</evidence>
<dbReference type="SUPFAM" id="SSF49590">
    <property type="entry name" value="PHL pollen allergen"/>
    <property type="match status" value="1"/>
</dbReference>
<dbReference type="EMBL" id="JBAMMX010000021">
    <property type="protein sequence ID" value="KAK6920328.1"/>
    <property type="molecule type" value="Genomic_DNA"/>
</dbReference>
<accession>A0AAN8Z4F8</accession>
<evidence type="ECO:0000256" key="2">
    <source>
        <dbReference type="SAM" id="MobiDB-lite"/>
    </source>
</evidence>
<dbReference type="PROSITE" id="PS50842">
    <property type="entry name" value="EXPANSIN_EG45"/>
    <property type="match status" value="1"/>
</dbReference>
<feature type="region of interest" description="Disordered" evidence="2">
    <location>
        <begin position="130"/>
        <end position="154"/>
    </location>
</feature>
<evidence type="ECO:0000313" key="6">
    <source>
        <dbReference type="Proteomes" id="UP001370490"/>
    </source>
</evidence>
<dbReference type="InterPro" id="IPR007118">
    <property type="entry name" value="Expan_Lol_pI"/>
</dbReference>
<dbReference type="InterPro" id="IPR007112">
    <property type="entry name" value="Expansin/allergen_DPBB_dom"/>
</dbReference>
<dbReference type="Pfam" id="PF01357">
    <property type="entry name" value="Expansin_C"/>
    <property type="match status" value="1"/>
</dbReference>
<organism evidence="5 6">
    <name type="scientific">Dillenia turbinata</name>
    <dbReference type="NCBI Taxonomy" id="194707"/>
    <lineage>
        <taxon>Eukaryota</taxon>
        <taxon>Viridiplantae</taxon>
        <taxon>Streptophyta</taxon>
        <taxon>Embryophyta</taxon>
        <taxon>Tracheophyta</taxon>
        <taxon>Spermatophyta</taxon>
        <taxon>Magnoliopsida</taxon>
        <taxon>eudicotyledons</taxon>
        <taxon>Gunneridae</taxon>
        <taxon>Pentapetalae</taxon>
        <taxon>Dilleniales</taxon>
        <taxon>Dilleniaceae</taxon>
        <taxon>Dillenia</taxon>
    </lineage>
</organism>
<protein>
    <submittedName>
        <fullName evidence="5">RlpA-like protein, double-psi beta-barrel domain</fullName>
    </submittedName>
</protein>
<dbReference type="InterPro" id="IPR007117">
    <property type="entry name" value="Expansin_CBD"/>
</dbReference>
<dbReference type="GO" id="GO:0009653">
    <property type="term" value="P:anatomical structure morphogenesis"/>
    <property type="evidence" value="ECO:0007669"/>
    <property type="project" value="UniProtKB-ARBA"/>
</dbReference>
<dbReference type="InterPro" id="IPR036908">
    <property type="entry name" value="RlpA-like_sf"/>
</dbReference>
<dbReference type="SUPFAM" id="SSF50685">
    <property type="entry name" value="Barwin-like endoglucanases"/>
    <property type="match status" value="1"/>
</dbReference>
<proteinExistence type="inferred from homology"/>
<dbReference type="InterPro" id="IPR036749">
    <property type="entry name" value="Expansin_CBD_sf"/>
</dbReference>
<gene>
    <name evidence="5" type="ORF">RJ641_016232</name>
</gene>
<evidence type="ECO:0000313" key="5">
    <source>
        <dbReference type="EMBL" id="KAK6920328.1"/>
    </source>
</evidence>
<dbReference type="PANTHER" id="PTHR31692">
    <property type="entry name" value="EXPANSIN-B3"/>
    <property type="match status" value="1"/>
</dbReference>
<dbReference type="AlphaFoldDB" id="A0AAN8Z4F8"/>
<dbReference type="Proteomes" id="UP001370490">
    <property type="component" value="Unassembled WGS sequence"/>
</dbReference>
<keyword evidence="6" id="KW-1185">Reference proteome</keyword>
<dbReference type="PROSITE" id="PS50843">
    <property type="entry name" value="EXPANSIN_CBD"/>
    <property type="match status" value="1"/>
</dbReference>